<proteinExistence type="predicted"/>
<evidence type="ECO:0000256" key="1">
    <source>
        <dbReference type="SAM" id="MobiDB-lite"/>
    </source>
</evidence>
<keyword evidence="2" id="KW-0472">Membrane</keyword>
<dbReference type="PaxDb" id="65489-OBART06G19360.1"/>
<feature type="region of interest" description="Disordered" evidence="1">
    <location>
        <begin position="31"/>
        <end position="65"/>
    </location>
</feature>
<dbReference type="EnsemblPlants" id="OBART06G19360.1">
    <property type="protein sequence ID" value="OBART06G19360.1"/>
    <property type="gene ID" value="OBART06G19360"/>
</dbReference>
<feature type="transmembrane region" description="Helical" evidence="2">
    <location>
        <begin position="12"/>
        <end position="30"/>
    </location>
</feature>
<reference evidence="3" key="1">
    <citation type="journal article" date="2009" name="Rice">
        <title>De Novo Next Generation Sequencing of Plant Genomes.</title>
        <authorList>
            <person name="Rounsley S."/>
            <person name="Marri P.R."/>
            <person name="Yu Y."/>
            <person name="He R."/>
            <person name="Sisneros N."/>
            <person name="Goicoechea J.L."/>
            <person name="Lee S.J."/>
            <person name="Angelova A."/>
            <person name="Kudrna D."/>
            <person name="Luo M."/>
            <person name="Affourtit J."/>
            <person name="Desany B."/>
            <person name="Knight J."/>
            <person name="Niazi F."/>
            <person name="Egholm M."/>
            <person name="Wing R.A."/>
        </authorList>
    </citation>
    <scope>NUCLEOTIDE SEQUENCE [LARGE SCALE GENOMIC DNA]</scope>
    <source>
        <strain evidence="3">cv. IRGC 105608</strain>
    </source>
</reference>
<keyword evidence="4" id="KW-1185">Reference proteome</keyword>
<keyword evidence="2" id="KW-0812">Transmembrane</keyword>
<evidence type="ECO:0000256" key="2">
    <source>
        <dbReference type="SAM" id="Phobius"/>
    </source>
</evidence>
<reference evidence="3" key="2">
    <citation type="submission" date="2015-03" db="UniProtKB">
        <authorList>
            <consortium name="EnsemblPlants"/>
        </authorList>
    </citation>
    <scope>IDENTIFICATION</scope>
</reference>
<sequence>MALIPSLATARYALLALPPLMVAAYVYNGGGRGNGDRPRARSINKFTDGGPATAGPAARKDNSAL</sequence>
<dbReference type="Gramene" id="OBART06G19360.1">
    <property type="protein sequence ID" value="OBART06G19360.1"/>
    <property type="gene ID" value="OBART06G19360"/>
</dbReference>
<organism evidence="3">
    <name type="scientific">Oryza barthii</name>
    <dbReference type="NCBI Taxonomy" id="65489"/>
    <lineage>
        <taxon>Eukaryota</taxon>
        <taxon>Viridiplantae</taxon>
        <taxon>Streptophyta</taxon>
        <taxon>Embryophyta</taxon>
        <taxon>Tracheophyta</taxon>
        <taxon>Spermatophyta</taxon>
        <taxon>Magnoliopsida</taxon>
        <taxon>Liliopsida</taxon>
        <taxon>Poales</taxon>
        <taxon>Poaceae</taxon>
        <taxon>BOP clade</taxon>
        <taxon>Oryzoideae</taxon>
        <taxon>Oryzeae</taxon>
        <taxon>Oryzinae</taxon>
        <taxon>Oryza</taxon>
    </lineage>
</organism>
<evidence type="ECO:0000313" key="4">
    <source>
        <dbReference type="Proteomes" id="UP000026960"/>
    </source>
</evidence>
<evidence type="ECO:0000313" key="3">
    <source>
        <dbReference type="EnsemblPlants" id="OBART06G19360.1"/>
    </source>
</evidence>
<dbReference type="Proteomes" id="UP000026960">
    <property type="component" value="Chromosome 6"/>
</dbReference>
<keyword evidence="2" id="KW-1133">Transmembrane helix</keyword>
<dbReference type="HOGENOM" id="CLU_2853285_0_0_1"/>
<protein>
    <submittedName>
        <fullName evidence="3">Uncharacterized protein</fullName>
    </submittedName>
</protein>
<accession>A0A0D3GI53</accession>
<name>A0A0D3GI53_9ORYZ</name>
<dbReference type="AlphaFoldDB" id="A0A0D3GI53"/>